<dbReference type="Pfam" id="PF12704">
    <property type="entry name" value="MacB_PCD"/>
    <property type="match status" value="1"/>
</dbReference>
<feature type="domain" description="MacB-like periplasmic core" evidence="9">
    <location>
        <begin position="19"/>
        <end position="205"/>
    </location>
</feature>
<keyword evidence="4 7" id="KW-1133">Transmembrane helix</keyword>
<evidence type="ECO:0000256" key="5">
    <source>
        <dbReference type="ARBA" id="ARBA00023136"/>
    </source>
</evidence>
<evidence type="ECO:0000259" key="8">
    <source>
        <dbReference type="Pfam" id="PF02687"/>
    </source>
</evidence>
<dbReference type="PANTHER" id="PTHR30572:SF4">
    <property type="entry name" value="ABC TRANSPORTER PERMEASE YTRF"/>
    <property type="match status" value="1"/>
</dbReference>
<evidence type="ECO:0000256" key="2">
    <source>
        <dbReference type="ARBA" id="ARBA00022475"/>
    </source>
</evidence>
<feature type="domain" description="ABC3 transporter permease C-terminal" evidence="8">
    <location>
        <begin position="247"/>
        <end position="368"/>
    </location>
</feature>
<dbReference type="PANTHER" id="PTHR30572">
    <property type="entry name" value="MEMBRANE COMPONENT OF TRANSPORTER-RELATED"/>
    <property type="match status" value="1"/>
</dbReference>
<evidence type="ECO:0000256" key="4">
    <source>
        <dbReference type="ARBA" id="ARBA00022989"/>
    </source>
</evidence>
<sequence length="856" mass="96641">MGNDLSIVLKYIKSYKARSLAIILSIILGTALIVGVGTLSRSAQQADLDRMKRETGAYHVHFKDMNKEQLEIVKNGNDIKDLGTTSYYASSDIGEKLPININHASEKYLTKTSQLLKGRFAKGNNEVVVEEWILNSMGLEPKLNQELTFKLYKKDKPETFKVVGILRDRYQEKSRGVCEMFLSLDESKLNKFDTYVEFDENSDINKNIKDISNKAKFNKKDNLKINSMLIDSVVENGRLDSESKATAAIMSLFAGLVMYSIYTISVYQRIREYGVLKAIGSTNLKVFKLMLYELLILSIIGMPFGIGIGMGGAQLFNKLGGNIRFAVKGVVTPFVIPYSIILLSVACTLLVSFIISILAYLKIRKISPIEAIRKNLSANKKIKKSNFIIEKLSGKIATTKSISMKNMFRNKKGFIMIILSMSIGGILIIKNNYSSLPYPKMIEDGDRKMYMNGDFILNKFSFNDENNGINDKQISKIKNIDGIKEVKTASILRTRMDIPKDKMLDLAYYNQLNEDSARIDNGYDLIENKKINGYTIKQQLKGYNDEMLNSLNDYLVSGKIDIEKIKNSNEIVLYMPHTYDEYEGHRGTVIGGGKPVADIKVGDTVKIKAPKDKIDGELYSDMKDGDNYNYNYYEFKVGAIVNYSFADDSLYSPNQGIDIITSNKYLEKITNVNTYNLVYANMEKGADHIAINKELGKIGSENPGTVTIDMVQEKETDKKMDEKTDMYRYGVIAIIFVISTFNIVNNVSYNITSRTSEFGMLRAIGITQEDFRNMIIYEGILYGIFSSIIVLIVGILLQIRIYDTFGFEGYGIEFAISYKDYILITATNIIIGLLATYFPARKIKESNIVEAINIIE</sequence>
<feature type="transmembrane region" description="Helical" evidence="7">
    <location>
        <begin position="20"/>
        <end position="40"/>
    </location>
</feature>
<dbReference type="RefSeq" id="WP_284132566.1">
    <property type="nucleotide sequence ID" value="NZ_JASKYM010000003.1"/>
</dbReference>
<comment type="caution">
    <text evidence="10">The sequence shown here is derived from an EMBL/GenBank/DDBJ whole genome shotgun (WGS) entry which is preliminary data.</text>
</comment>
<feature type="transmembrane region" description="Helical" evidence="7">
    <location>
        <begin position="780"/>
        <end position="801"/>
    </location>
</feature>
<keyword evidence="11" id="KW-1185">Reference proteome</keyword>
<feature type="transmembrane region" description="Helical" evidence="7">
    <location>
        <begin position="336"/>
        <end position="361"/>
    </location>
</feature>
<evidence type="ECO:0000313" key="10">
    <source>
        <dbReference type="EMBL" id="MDK2563620.1"/>
    </source>
</evidence>
<proteinExistence type="inferred from homology"/>
<feature type="transmembrane region" description="Helical" evidence="7">
    <location>
        <begin position="821"/>
        <end position="840"/>
    </location>
</feature>
<feature type="transmembrane region" description="Helical" evidence="7">
    <location>
        <begin position="413"/>
        <end position="429"/>
    </location>
</feature>
<dbReference type="Proteomes" id="UP001301012">
    <property type="component" value="Unassembled WGS sequence"/>
</dbReference>
<name>A0ABT7EDR2_9FIRM</name>
<dbReference type="EMBL" id="JASKYM010000003">
    <property type="protein sequence ID" value="MDK2563620.1"/>
    <property type="molecule type" value="Genomic_DNA"/>
</dbReference>
<evidence type="ECO:0000256" key="6">
    <source>
        <dbReference type="ARBA" id="ARBA00038076"/>
    </source>
</evidence>
<evidence type="ECO:0000259" key="9">
    <source>
        <dbReference type="Pfam" id="PF12704"/>
    </source>
</evidence>
<dbReference type="InterPro" id="IPR050250">
    <property type="entry name" value="Macrolide_Exporter_MacB"/>
</dbReference>
<feature type="transmembrane region" description="Helical" evidence="7">
    <location>
        <begin position="726"/>
        <end position="744"/>
    </location>
</feature>
<protein>
    <submittedName>
        <fullName evidence="10">FtsX-like permease family protein</fullName>
    </submittedName>
</protein>
<keyword evidence="2" id="KW-1003">Cell membrane</keyword>
<evidence type="ECO:0000256" key="3">
    <source>
        <dbReference type="ARBA" id="ARBA00022692"/>
    </source>
</evidence>
<dbReference type="Pfam" id="PF02687">
    <property type="entry name" value="FtsX"/>
    <property type="match status" value="2"/>
</dbReference>
<evidence type="ECO:0000313" key="11">
    <source>
        <dbReference type="Proteomes" id="UP001301012"/>
    </source>
</evidence>
<accession>A0ABT7EDR2</accession>
<comment type="subcellular location">
    <subcellularLocation>
        <location evidence="1">Cell membrane</location>
        <topology evidence="1">Multi-pass membrane protein</topology>
    </subcellularLocation>
</comment>
<gene>
    <name evidence="10" type="ORF">QOZ84_08660</name>
</gene>
<keyword evidence="3 7" id="KW-0812">Transmembrane</keyword>
<evidence type="ECO:0000256" key="7">
    <source>
        <dbReference type="SAM" id="Phobius"/>
    </source>
</evidence>
<evidence type="ECO:0000256" key="1">
    <source>
        <dbReference type="ARBA" id="ARBA00004651"/>
    </source>
</evidence>
<dbReference type="InterPro" id="IPR025857">
    <property type="entry name" value="MacB_PCD"/>
</dbReference>
<feature type="transmembrane region" description="Helical" evidence="7">
    <location>
        <begin position="247"/>
        <end position="268"/>
    </location>
</feature>
<dbReference type="InterPro" id="IPR003838">
    <property type="entry name" value="ABC3_permease_C"/>
</dbReference>
<keyword evidence="5 7" id="KW-0472">Membrane</keyword>
<organism evidence="10 11">
    <name type="scientific">Romboutsia sedimentorum</name>
    <dbReference type="NCBI Taxonomy" id="1368474"/>
    <lineage>
        <taxon>Bacteria</taxon>
        <taxon>Bacillati</taxon>
        <taxon>Bacillota</taxon>
        <taxon>Clostridia</taxon>
        <taxon>Peptostreptococcales</taxon>
        <taxon>Peptostreptococcaceae</taxon>
        <taxon>Romboutsia</taxon>
    </lineage>
</organism>
<comment type="similarity">
    <text evidence="6">Belongs to the ABC-4 integral membrane protein family.</text>
</comment>
<reference evidence="10 11" key="1">
    <citation type="submission" date="2023-05" db="EMBL/GenBank/DDBJ databases">
        <title>Rombocin, a short stable natural nisin variant, displays selective antimicrobial activity against Listeria monocytogenes and employs dual mode of action to kill target bacterial strains.</title>
        <authorList>
            <person name="Wambui J."/>
            <person name="Stephan R."/>
            <person name="Kuipers O.P."/>
        </authorList>
    </citation>
    <scope>NUCLEOTIDE SEQUENCE [LARGE SCALE GENOMIC DNA]</scope>
    <source>
        <strain evidence="10 11">RC002</strain>
    </source>
</reference>
<feature type="domain" description="ABC3 transporter permease C-terminal" evidence="8">
    <location>
        <begin position="731"/>
        <end position="847"/>
    </location>
</feature>
<feature type="transmembrane region" description="Helical" evidence="7">
    <location>
        <begin position="289"/>
        <end position="316"/>
    </location>
</feature>